<evidence type="ECO:0000313" key="1">
    <source>
        <dbReference type="EMBL" id="KAJ9113148.1"/>
    </source>
</evidence>
<reference evidence="1" key="1">
    <citation type="submission" date="2023-04" db="EMBL/GenBank/DDBJ databases">
        <title>Draft Genome sequencing of Naganishia species isolated from polar environments using Oxford Nanopore Technology.</title>
        <authorList>
            <person name="Leo P."/>
            <person name="Venkateswaran K."/>
        </authorList>
    </citation>
    <scope>NUCLEOTIDE SEQUENCE</scope>
    <source>
        <strain evidence="1">MNA-CCFEE 5262</strain>
    </source>
</reference>
<dbReference type="Proteomes" id="UP001230649">
    <property type="component" value="Unassembled WGS sequence"/>
</dbReference>
<organism evidence="1 2">
    <name type="scientific">Naganishia adeliensis</name>
    <dbReference type="NCBI Taxonomy" id="92952"/>
    <lineage>
        <taxon>Eukaryota</taxon>
        <taxon>Fungi</taxon>
        <taxon>Dikarya</taxon>
        <taxon>Basidiomycota</taxon>
        <taxon>Agaricomycotina</taxon>
        <taxon>Tremellomycetes</taxon>
        <taxon>Filobasidiales</taxon>
        <taxon>Filobasidiaceae</taxon>
        <taxon>Naganishia</taxon>
    </lineage>
</organism>
<sequence length="571" mass="61530">MFKKTPASVGSSTALRSSDRRKLVNAVQEQYPVLSAEEAKKVVPEGIKSGKVMTSGEVPGPWLLPKVEENAIIAFFIPDEPSQSANDGEAGMQGKIIGIGKMVAKGGLAGAYARWQAARKTEQSRISGGVQDVGRVCDTINMVGDTLWETGDEIDLRSIAYPRPSVPLVHPPQSAQQIQNLTSQDRLANGGHRSDADDTHGVEESTSNLTMQDKGQSSTPSVSQIDAYLNSALHQALGQLGTSGTPISASSLYSGHVLPCRPASIPLEQRDDVVINKSSWKKLAKWIKVVEKEGLVKAKEGRGGEITITAIHSEHPFIALHKAHKTIAKEDEQLKRATAAEKDQAAATQVETPSAKGKGKSNEMSIEEVWKPNGVNLGFWEARGVDKTRYLLHREIQDHIEQYIQQKSLAKPQNRAMIRLDEMLAKAVGAVKPKADMPAEEVILRKEKIVEQMKGEMAEAVRVGGSNGMIRKGNLTPVTIAVKTRAGKKVTVVSGVETFDVDPEEMATELKRLCAGSTTVTPLAGSKQSLGLKEITVQGPQTQSVTDLLVSKGVPRRYIKDLGTGKGKGGK</sequence>
<name>A0ACC2WP02_9TREE</name>
<gene>
    <name evidence="1" type="ORF">QFC20_002040</name>
</gene>
<keyword evidence="2" id="KW-1185">Reference proteome</keyword>
<accession>A0ACC2WP02</accession>
<evidence type="ECO:0000313" key="2">
    <source>
        <dbReference type="Proteomes" id="UP001230649"/>
    </source>
</evidence>
<comment type="caution">
    <text evidence="1">The sequence shown here is derived from an EMBL/GenBank/DDBJ whole genome shotgun (WGS) entry which is preliminary data.</text>
</comment>
<dbReference type="EMBL" id="JASBWS010000013">
    <property type="protein sequence ID" value="KAJ9113148.1"/>
    <property type="molecule type" value="Genomic_DNA"/>
</dbReference>
<protein>
    <submittedName>
        <fullName evidence="1">Uncharacterized protein</fullName>
    </submittedName>
</protein>
<proteinExistence type="predicted"/>